<evidence type="ECO:0000256" key="2">
    <source>
        <dbReference type="SAM" id="Phobius"/>
    </source>
</evidence>
<protein>
    <submittedName>
        <fullName evidence="3">Uncharacterized protein</fullName>
    </submittedName>
</protein>
<name>A0A5B7G935_PORTR</name>
<feature type="compositionally biased region" description="Polar residues" evidence="1">
    <location>
        <begin position="1"/>
        <end position="10"/>
    </location>
</feature>
<proteinExistence type="predicted"/>
<evidence type="ECO:0000256" key="1">
    <source>
        <dbReference type="SAM" id="MobiDB-lite"/>
    </source>
</evidence>
<sequence length="168" mass="19309">MHQQATSLEQSRARERDETAWADSGRGWSGTSWNVSLLWVDKKNYRDCVVLTVIAEVSDVTGCDVAVPLPLEKFPASLFQGPVHDGDSLRHLELREGKIRECLCTMRQNWMALPRRVPSRRETICLHYAVMASVYRVASVISIYFYVIAWYTCVVEENNVRIDEAYDH</sequence>
<dbReference type="AlphaFoldDB" id="A0A5B7G935"/>
<feature type="region of interest" description="Disordered" evidence="1">
    <location>
        <begin position="1"/>
        <end position="25"/>
    </location>
</feature>
<keyword evidence="2" id="KW-1133">Transmembrane helix</keyword>
<keyword evidence="4" id="KW-1185">Reference proteome</keyword>
<reference evidence="3 4" key="1">
    <citation type="submission" date="2019-05" db="EMBL/GenBank/DDBJ databases">
        <title>Another draft genome of Portunus trituberculatus and its Hox gene families provides insights of decapod evolution.</title>
        <authorList>
            <person name="Jeong J.-H."/>
            <person name="Song I."/>
            <person name="Kim S."/>
            <person name="Choi T."/>
            <person name="Kim D."/>
            <person name="Ryu S."/>
            <person name="Kim W."/>
        </authorList>
    </citation>
    <scope>NUCLEOTIDE SEQUENCE [LARGE SCALE GENOMIC DNA]</scope>
    <source>
        <tissue evidence="3">Muscle</tissue>
    </source>
</reference>
<gene>
    <name evidence="3" type="ORF">E2C01_047946</name>
</gene>
<comment type="caution">
    <text evidence="3">The sequence shown here is derived from an EMBL/GenBank/DDBJ whole genome shotgun (WGS) entry which is preliminary data.</text>
</comment>
<feature type="transmembrane region" description="Helical" evidence="2">
    <location>
        <begin position="125"/>
        <end position="151"/>
    </location>
</feature>
<accession>A0A5B7G935</accession>
<organism evidence="3 4">
    <name type="scientific">Portunus trituberculatus</name>
    <name type="common">Swimming crab</name>
    <name type="synonym">Neptunus trituberculatus</name>
    <dbReference type="NCBI Taxonomy" id="210409"/>
    <lineage>
        <taxon>Eukaryota</taxon>
        <taxon>Metazoa</taxon>
        <taxon>Ecdysozoa</taxon>
        <taxon>Arthropoda</taxon>
        <taxon>Crustacea</taxon>
        <taxon>Multicrustacea</taxon>
        <taxon>Malacostraca</taxon>
        <taxon>Eumalacostraca</taxon>
        <taxon>Eucarida</taxon>
        <taxon>Decapoda</taxon>
        <taxon>Pleocyemata</taxon>
        <taxon>Brachyura</taxon>
        <taxon>Eubrachyura</taxon>
        <taxon>Portunoidea</taxon>
        <taxon>Portunidae</taxon>
        <taxon>Portuninae</taxon>
        <taxon>Portunus</taxon>
    </lineage>
</organism>
<dbReference type="Proteomes" id="UP000324222">
    <property type="component" value="Unassembled WGS sequence"/>
</dbReference>
<keyword evidence="2" id="KW-0472">Membrane</keyword>
<evidence type="ECO:0000313" key="3">
    <source>
        <dbReference type="EMBL" id="MPC54037.1"/>
    </source>
</evidence>
<evidence type="ECO:0000313" key="4">
    <source>
        <dbReference type="Proteomes" id="UP000324222"/>
    </source>
</evidence>
<dbReference type="EMBL" id="VSRR010012061">
    <property type="protein sequence ID" value="MPC54037.1"/>
    <property type="molecule type" value="Genomic_DNA"/>
</dbReference>
<keyword evidence="2" id="KW-0812">Transmembrane</keyword>